<evidence type="ECO:0000313" key="1">
    <source>
        <dbReference type="EMBL" id="MBK1870333.1"/>
    </source>
</evidence>
<keyword evidence="2" id="KW-1185">Reference proteome</keyword>
<gene>
    <name evidence="1" type="ORF">JHL16_28475</name>
</gene>
<evidence type="ECO:0000313" key="2">
    <source>
        <dbReference type="Proteomes" id="UP000616151"/>
    </source>
</evidence>
<keyword evidence="1" id="KW-0067">ATP-binding</keyword>
<dbReference type="EMBL" id="JAENHL010000008">
    <property type="protein sequence ID" value="MBK1870333.1"/>
    <property type="molecule type" value="Genomic_DNA"/>
</dbReference>
<protein>
    <submittedName>
        <fullName evidence="1">ATP-binding protein</fullName>
    </submittedName>
</protein>
<accession>A0ACC5RCJ2</accession>
<dbReference type="Proteomes" id="UP000616151">
    <property type="component" value="Unassembled WGS sequence"/>
</dbReference>
<name>A0ACC5RCJ2_9HYPH</name>
<keyword evidence="1" id="KW-0547">Nucleotide-binding</keyword>
<proteinExistence type="predicted"/>
<organism evidence="1 2">
    <name type="scientific">Taklimakanibacter albus</name>
    <dbReference type="NCBI Taxonomy" id="2800327"/>
    <lineage>
        <taxon>Bacteria</taxon>
        <taxon>Pseudomonadati</taxon>
        <taxon>Pseudomonadota</taxon>
        <taxon>Alphaproteobacteria</taxon>
        <taxon>Hyphomicrobiales</taxon>
        <taxon>Aestuariivirgaceae</taxon>
        <taxon>Taklimakanibacter</taxon>
    </lineage>
</organism>
<comment type="caution">
    <text evidence="1">The sequence shown here is derived from an EMBL/GenBank/DDBJ whole genome shotgun (WGS) entry which is preliminary data.</text>
</comment>
<reference evidence="1" key="1">
    <citation type="submission" date="2021-01" db="EMBL/GenBank/DDBJ databases">
        <authorList>
            <person name="Sun Q."/>
        </authorList>
    </citation>
    <scope>NUCLEOTIDE SEQUENCE</scope>
    <source>
        <strain evidence="1">YIM B02566</strain>
    </source>
</reference>
<sequence length="470" mass="50485">MSSPSRIGSLLTKSSFWRMREEASSAALLLGLGVLLLVAALSLYLSWQTANRNAQAGEANEVRVASLELLNAVRAEEIAAKNFIISGDEASLSEHARAEAALEDRLADLAALATRSKRYLGVVEVLRDRLAGRAQRFQGAVTGRRASGIDFAYNTAFNRANEASLDEVERLLNEIAGSATIKQELNLSDSESGRWWLAAASVASFLLSAALCIGALFGLRRRVNLLKASERVLSAFNTQLEMSVRQRTAELETAKAEIQREKDRAEALLADLNHRVGNSLQIVSSLLGMHGARIESQEAREILESVRGCVHAIASAQRRVRLTGSNDLVEVNHFLDSLLQDLRSALGGDDRVTISLSADEVVAPSHDAVSMGVIVTEAINNAIKHAGKGPVEIKVTLAGDRDKKPLRLTVEDDGAGFEEGSANKGGLGSQITEALSASLRANVSRDHVQPTGPRRGTRIQLDFGKDALAA</sequence>